<name>X1KH21_9ZZZZ</name>
<proteinExistence type="inferred from homology"/>
<organism evidence="3">
    <name type="scientific">marine sediment metagenome</name>
    <dbReference type="NCBI Taxonomy" id="412755"/>
    <lineage>
        <taxon>unclassified sequences</taxon>
        <taxon>metagenomes</taxon>
        <taxon>ecological metagenomes</taxon>
    </lineage>
</organism>
<dbReference type="InterPro" id="IPR010089">
    <property type="entry name" value="Flavoprotein_WrbA-like"/>
</dbReference>
<dbReference type="PANTHER" id="PTHR30546:SF23">
    <property type="entry name" value="FLAVOPROTEIN-LIKE PROTEIN YCP4-RELATED"/>
    <property type="match status" value="1"/>
</dbReference>
<dbReference type="GO" id="GO:0003955">
    <property type="term" value="F:NAD(P)H dehydrogenase (quinone) activity"/>
    <property type="evidence" value="ECO:0007669"/>
    <property type="project" value="InterPro"/>
</dbReference>
<dbReference type="EMBL" id="BARV01005969">
    <property type="protein sequence ID" value="GAI05948.1"/>
    <property type="molecule type" value="Genomic_DNA"/>
</dbReference>
<feature type="domain" description="Flavodoxin-like" evidence="2">
    <location>
        <begin position="8"/>
        <end position="199"/>
    </location>
</feature>
<dbReference type="NCBIfam" id="NF002999">
    <property type="entry name" value="PRK03767.1"/>
    <property type="match status" value="1"/>
</dbReference>
<evidence type="ECO:0000256" key="1">
    <source>
        <dbReference type="ARBA" id="ARBA00006961"/>
    </source>
</evidence>
<sequence>MNQPKPKILVVFYSMYGHIFAMAKKVAEGVRETGGEPIVKQAAELIPEEFWNDGIKKAKETMKEIPVADPRKDLKGINGLIVGTPTRFGNMAAQMRNFWDQTGADWASGILIGKPAAVFTSTGTQHGGQETTIISTMITLLHHGCVLVGLPYSFKEQMTLEEITGGSPYGASTIAGPMGERMPSKNELQMAKDLGKHLATIAGKLI</sequence>
<evidence type="ECO:0000259" key="2">
    <source>
        <dbReference type="PROSITE" id="PS50902"/>
    </source>
</evidence>
<comment type="caution">
    <text evidence="3">The sequence shown here is derived from an EMBL/GenBank/DDBJ whole genome shotgun (WGS) entry which is preliminary data.</text>
</comment>
<gene>
    <name evidence="3" type="ORF">S06H3_12164</name>
</gene>
<dbReference type="FunFam" id="3.40.50.360:FF:000001">
    <property type="entry name" value="NAD(P)H dehydrogenase (Quinone) FQR1-like"/>
    <property type="match status" value="1"/>
</dbReference>
<reference evidence="3" key="1">
    <citation type="journal article" date="2014" name="Front. Microbiol.">
        <title>High frequency of phylogenetically diverse reductive dehalogenase-homologous genes in deep subseafloor sedimentary metagenomes.</title>
        <authorList>
            <person name="Kawai M."/>
            <person name="Futagami T."/>
            <person name="Toyoda A."/>
            <person name="Takaki Y."/>
            <person name="Nishi S."/>
            <person name="Hori S."/>
            <person name="Arai W."/>
            <person name="Tsubouchi T."/>
            <person name="Morono Y."/>
            <person name="Uchiyama I."/>
            <person name="Ito T."/>
            <person name="Fujiyama A."/>
            <person name="Inagaki F."/>
            <person name="Takami H."/>
        </authorList>
    </citation>
    <scope>NUCLEOTIDE SEQUENCE</scope>
    <source>
        <strain evidence="3">Expedition CK06-06</strain>
    </source>
</reference>
<comment type="similarity">
    <text evidence="1">Belongs to the WrbA family.</text>
</comment>
<dbReference type="InterPro" id="IPR029039">
    <property type="entry name" value="Flavoprotein-like_sf"/>
</dbReference>
<protein>
    <recommendedName>
        <fullName evidence="2">Flavodoxin-like domain-containing protein</fullName>
    </recommendedName>
</protein>
<dbReference type="Gene3D" id="3.40.50.360">
    <property type="match status" value="1"/>
</dbReference>
<dbReference type="GO" id="GO:0016020">
    <property type="term" value="C:membrane"/>
    <property type="evidence" value="ECO:0007669"/>
    <property type="project" value="TreeGrafter"/>
</dbReference>
<evidence type="ECO:0000313" key="3">
    <source>
        <dbReference type="EMBL" id="GAI05948.1"/>
    </source>
</evidence>
<dbReference type="SUPFAM" id="SSF52218">
    <property type="entry name" value="Flavoproteins"/>
    <property type="match status" value="1"/>
</dbReference>
<dbReference type="InterPro" id="IPR005025">
    <property type="entry name" value="FMN_Rdtase-like_dom"/>
</dbReference>
<dbReference type="InterPro" id="IPR008254">
    <property type="entry name" value="Flavodoxin/NO_synth"/>
</dbReference>
<dbReference type="GO" id="GO:0010181">
    <property type="term" value="F:FMN binding"/>
    <property type="evidence" value="ECO:0007669"/>
    <property type="project" value="InterPro"/>
</dbReference>
<dbReference type="NCBIfam" id="TIGR01755">
    <property type="entry name" value="flav_wrbA"/>
    <property type="match status" value="1"/>
</dbReference>
<dbReference type="AlphaFoldDB" id="X1KH21"/>
<dbReference type="PANTHER" id="PTHR30546">
    <property type="entry name" value="FLAVODOXIN-RELATED PROTEIN WRBA-RELATED"/>
    <property type="match status" value="1"/>
</dbReference>
<dbReference type="PROSITE" id="PS50902">
    <property type="entry name" value="FLAVODOXIN_LIKE"/>
    <property type="match status" value="1"/>
</dbReference>
<dbReference type="Pfam" id="PF03358">
    <property type="entry name" value="FMN_red"/>
    <property type="match status" value="1"/>
</dbReference>
<accession>X1KH21</accession>